<feature type="compositionally biased region" description="Low complexity" evidence="1">
    <location>
        <begin position="243"/>
        <end position="254"/>
    </location>
</feature>
<keyword evidence="3" id="KW-1185">Reference proteome</keyword>
<dbReference type="STRING" id="576137.A0A1L7WZ21"/>
<feature type="compositionally biased region" description="Acidic residues" evidence="1">
    <location>
        <begin position="776"/>
        <end position="785"/>
    </location>
</feature>
<feature type="compositionally biased region" description="Low complexity" evidence="1">
    <location>
        <begin position="180"/>
        <end position="193"/>
    </location>
</feature>
<organism evidence="2 3">
    <name type="scientific">Phialocephala subalpina</name>
    <dbReference type="NCBI Taxonomy" id="576137"/>
    <lineage>
        <taxon>Eukaryota</taxon>
        <taxon>Fungi</taxon>
        <taxon>Dikarya</taxon>
        <taxon>Ascomycota</taxon>
        <taxon>Pezizomycotina</taxon>
        <taxon>Leotiomycetes</taxon>
        <taxon>Helotiales</taxon>
        <taxon>Mollisiaceae</taxon>
        <taxon>Phialocephala</taxon>
        <taxon>Phialocephala fortinii species complex</taxon>
    </lineage>
</organism>
<feature type="compositionally biased region" description="Polar residues" evidence="1">
    <location>
        <begin position="200"/>
        <end position="212"/>
    </location>
</feature>
<feature type="region of interest" description="Disordered" evidence="1">
    <location>
        <begin position="758"/>
        <end position="791"/>
    </location>
</feature>
<feature type="compositionally biased region" description="Low complexity" evidence="1">
    <location>
        <begin position="268"/>
        <end position="279"/>
    </location>
</feature>
<accession>A0A1L7WZ21</accession>
<feature type="compositionally biased region" description="Polar residues" evidence="1">
    <location>
        <begin position="255"/>
        <end position="267"/>
    </location>
</feature>
<dbReference type="OrthoDB" id="2322499at2759"/>
<feature type="region of interest" description="Disordered" evidence="1">
    <location>
        <begin position="464"/>
        <end position="499"/>
    </location>
</feature>
<evidence type="ECO:0000256" key="1">
    <source>
        <dbReference type="SAM" id="MobiDB-lite"/>
    </source>
</evidence>
<sequence length="974" mass="107996">MSTEAPSMTTPDNSDTLVDLNTVFSHPAGLRAARYIVRTYINAANAENILPSSSAEDTTPSEPIQTSELSPEVASLLQTILSLNDSEVQRSDGDNARLGEFTMEGQHGTEKRASNYLINSKFACPDLQIPSSHDKQIYNHLLSPTPSPSANQAFNFSKPIPPSLTNHPRSDLESQSEMTSRLGLSGSSAPGSPFRIETPLRTSTNTTPQPQSMRAGEASLPAATFSYDLFASANGLPPAMRKSLSSDLPRSSASVQRNAGSSSSGLRQTTSQSSNTPPTMKTFLPVNKTDGNGGAVAVKTSDHSLFADSCTTSAHRLIHSASSQHSQSTHHPSLSSRRPFSATMQAFEMERTPSTSSSQKRKGISDQIGMKKQKTEKGEKRIVKIKEPKPPSAASKLGPDLWMRILEFAPTSFIRKARVINKDFKLWIDSYSSIYVNQRIENYGEEMPPAAALQVTLSFEVEDTPDAANTPDGEDADTSVVAEEAQEAQPQKLTEKKPEVTERQYNDLLGGKGCLADNCTSTKDQTRDEKCSRTHWSWCQRWCQACWSSMIIREDRVLKSHQNLVGRQVLQDLLACIPNGMHDSFMKPHDYVTEEESRDRARGAPRLYRYYLLTNVDDAIAEYKKRTPPPYVDDPTISAAANASAKAVHQIKETALTQKRQDWLEKMKAKNAKWMETVKKIEGAVRMRRNLNGVPNEDFRKTRKELFTRRAKEDLPHIPTEFVQSTKHYKAATRIFRDGGTERGWQTLKPKIEKAWREAEQAKEKANGTSAGAENADGDDNDDGANDSLEVEAGNRRPMMHQQAYLQMIARQNPSRQQQGQMSQQHSQLMNQRGHMQMQQGMRTQSSHPGFARFSANHQQPASYQQLPGNLDVLAHAATNDFASTSSFGGYGDMTSYQTHLSSADNSLFATQPMRFTPHTLSQHGYGQFSQQANAGGMFQPSVSAQEPARNRISVNNLLNADQQSSSSRREYNY</sequence>
<evidence type="ECO:0008006" key="4">
    <source>
        <dbReference type="Google" id="ProtNLM"/>
    </source>
</evidence>
<feature type="region of interest" description="Disordered" evidence="1">
    <location>
        <begin position="51"/>
        <end position="70"/>
    </location>
</feature>
<feature type="compositionally biased region" description="Basic and acidic residues" evidence="1">
    <location>
        <begin position="373"/>
        <end position="389"/>
    </location>
</feature>
<feature type="region of interest" description="Disordered" evidence="1">
    <location>
        <begin position="318"/>
        <end position="396"/>
    </location>
</feature>
<name>A0A1L7WZ21_9HELO</name>
<evidence type="ECO:0000313" key="3">
    <source>
        <dbReference type="Proteomes" id="UP000184330"/>
    </source>
</evidence>
<feature type="compositionally biased region" description="Low complexity" evidence="1">
    <location>
        <begin position="319"/>
        <end position="336"/>
    </location>
</feature>
<evidence type="ECO:0000313" key="2">
    <source>
        <dbReference type="EMBL" id="CZR58000.1"/>
    </source>
</evidence>
<feature type="region of interest" description="Disordered" evidence="1">
    <location>
        <begin position="241"/>
        <end position="288"/>
    </location>
</feature>
<gene>
    <name evidence="2" type="ORF">PAC_07890</name>
</gene>
<dbReference type="AlphaFoldDB" id="A0A1L7WZ21"/>
<dbReference type="EMBL" id="FJOG01000011">
    <property type="protein sequence ID" value="CZR58000.1"/>
    <property type="molecule type" value="Genomic_DNA"/>
</dbReference>
<feature type="compositionally biased region" description="Polar residues" evidence="1">
    <location>
        <begin position="51"/>
        <end position="69"/>
    </location>
</feature>
<feature type="compositionally biased region" description="Polar residues" evidence="1">
    <location>
        <begin position="163"/>
        <end position="179"/>
    </location>
</feature>
<feature type="compositionally biased region" description="Polar residues" evidence="1">
    <location>
        <begin position="953"/>
        <end position="967"/>
    </location>
</feature>
<feature type="compositionally biased region" description="Polar residues" evidence="1">
    <location>
        <begin position="142"/>
        <end position="155"/>
    </location>
</feature>
<reference evidence="2 3" key="1">
    <citation type="submission" date="2016-03" db="EMBL/GenBank/DDBJ databases">
        <authorList>
            <person name="Ploux O."/>
        </authorList>
    </citation>
    <scope>NUCLEOTIDE SEQUENCE [LARGE SCALE GENOMIC DNA]</scope>
    <source>
        <strain evidence="2 3">UAMH 11012</strain>
    </source>
</reference>
<protein>
    <recommendedName>
        <fullName evidence="4">F-box domain-containing protein</fullName>
    </recommendedName>
</protein>
<feature type="region of interest" description="Disordered" evidence="1">
    <location>
        <begin position="141"/>
        <end position="216"/>
    </location>
</feature>
<dbReference type="Proteomes" id="UP000184330">
    <property type="component" value="Unassembled WGS sequence"/>
</dbReference>
<proteinExistence type="predicted"/>
<feature type="region of interest" description="Disordered" evidence="1">
    <location>
        <begin position="939"/>
        <end position="974"/>
    </location>
</feature>